<dbReference type="Proteomes" id="UP000765509">
    <property type="component" value="Unassembled WGS sequence"/>
</dbReference>
<organism evidence="1 2">
    <name type="scientific">Austropuccinia psidii MF-1</name>
    <dbReference type="NCBI Taxonomy" id="1389203"/>
    <lineage>
        <taxon>Eukaryota</taxon>
        <taxon>Fungi</taxon>
        <taxon>Dikarya</taxon>
        <taxon>Basidiomycota</taxon>
        <taxon>Pucciniomycotina</taxon>
        <taxon>Pucciniomycetes</taxon>
        <taxon>Pucciniales</taxon>
        <taxon>Sphaerophragmiaceae</taxon>
        <taxon>Austropuccinia</taxon>
    </lineage>
</organism>
<reference evidence="1" key="1">
    <citation type="submission" date="2021-03" db="EMBL/GenBank/DDBJ databases">
        <title>Draft genome sequence of rust myrtle Austropuccinia psidii MF-1, a brazilian biotype.</title>
        <authorList>
            <person name="Quecine M.C."/>
            <person name="Pachon D.M.R."/>
            <person name="Bonatelli M.L."/>
            <person name="Correr F.H."/>
            <person name="Franceschini L.M."/>
            <person name="Leite T.F."/>
            <person name="Margarido G.R.A."/>
            <person name="Almeida C.A."/>
            <person name="Ferrarezi J.A."/>
            <person name="Labate C.A."/>
        </authorList>
    </citation>
    <scope>NUCLEOTIDE SEQUENCE</scope>
    <source>
        <strain evidence="1">MF-1</strain>
    </source>
</reference>
<evidence type="ECO:0000313" key="1">
    <source>
        <dbReference type="EMBL" id="MBW0492894.1"/>
    </source>
</evidence>
<dbReference type="EMBL" id="AVOT02011806">
    <property type="protein sequence ID" value="MBW0492894.1"/>
    <property type="molecule type" value="Genomic_DNA"/>
</dbReference>
<protein>
    <submittedName>
        <fullName evidence="1">Uncharacterized protein</fullName>
    </submittedName>
</protein>
<proteinExistence type="predicted"/>
<keyword evidence="2" id="KW-1185">Reference proteome</keyword>
<name>A0A9Q3H7P7_9BASI</name>
<sequence>MEYTSTPIVVTASKKRKILTPKLSAASILMDESMAVADSDDSAKEEEAMGEPRPPLPKMTIPLAWRKLFQNSSAMVWLRAKASWGKNMQVPSSGGKGPENLMILVRAFGVKASSIPRDEDALLRAFFHCGIKLHDIQFQNGSHTYGSKWIVHLNA</sequence>
<accession>A0A9Q3H7P7</accession>
<gene>
    <name evidence="1" type="ORF">O181_032609</name>
</gene>
<comment type="caution">
    <text evidence="1">The sequence shown here is derived from an EMBL/GenBank/DDBJ whole genome shotgun (WGS) entry which is preliminary data.</text>
</comment>
<evidence type="ECO:0000313" key="2">
    <source>
        <dbReference type="Proteomes" id="UP000765509"/>
    </source>
</evidence>
<dbReference type="AlphaFoldDB" id="A0A9Q3H7P7"/>